<evidence type="ECO:0000256" key="4">
    <source>
        <dbReference type="ARBA" id="ARBA00022982"/>
    </source>
</evidence>
<dbReference type="InterPro" id="IPR051811">
    <property type="entry name" value="Cytochrome_c550/c551-like"/>
</dbReference>
<evidence type="ECO:0000256" key="7">
    <source>
        <dbReference type="SAM" id="MobiDB-lite"/>
    </source>
</evidence>
<feature type="compositionally biased region" description="Gly residues" evidence="7">
    <location>
        <begin position="324"/>
        <end position="350"/>
    </location>
</feature>
<dbReference type="InterPro" id="IPR009056">
    <property type="entry name" value="Cyt_c-like_dom"/>
</dbReference>
<evidence type="ECO:0000259" key="8">
    <source>
        <dbReference type="PROSITE" id="PS51007"/>
    </source>
</evidence>
<keyword evidence="1" id="KW-0813">Transport</keyword>
<dbReference type="Pfam" id="PF13442">
    <property type="entry name" value="Cytochrome_CBB3"/>
    <property type="match status" value="1"/>
</dbReference>
<dbReference type="Gene3D" id="1.10.760.10">
    <property type="entry name" value="Cytochrome c-like domain"/>
    <property type="match status" value="2"/>
</dbReference>
<evidence type="ECO:0000256" key="1">
    <source>
        <dbReference type="ARBA" id="ARBA00022448"/>
    </source>
</evidence>
<feature type="region of interest" description="Disordered" evidence="7">
    <location>
        <begin position="316"/>
        <end position="350"/>
    </location>
</feature>
<evidence type="ECO:0000256" key="2">
    <source>
        <dbReference type="ARBA" id="ARBA00022617"/>
    </source>
</evidence>
<proteinExistence type="predicted"/>
<reference evidence="9 10" key="1">
    <citation type="submission" date="2023-08" db="EMBL/GenBank/DDBJ databases">
        <title>Genome sequence of Thermaerobacter compostii strain Ins1, a spore-forming filamentous bacterium isolated from a deep geothermal reservoir.</title>
        <authorList>
            <person name="Bregnard D."/>
            <person name="Gonzalez D."/>
            <person name="Junier P."/>
        </authorList>
    </citation>
    <scope>NUCLEOTIDE SEQUENCE [LARGE SCALE GENOMIC DNA]</scope>
    <source>
        <strain evidence="9 10">Ins1</strain>
    </source>
</reference>
<feature type="domain" description="Cytochrome c" evidence="8">
    <location>
        <begin position="40"/>
        <end position="147"/>
    </location>
</feature>
<dbReference type="PANTHER" id="PTHR37823:SF1">
    <property type="entry name" value="CYTOCHROME C-553-LIKE"/>
    <property type="match status" value="1"/>
</dbReference>
<evidence type="ECO:0000256" key="6">
    <source>
        <dbReference type="PROSITE-ProRule" id="PRU00433"/>
    </source>
</evidence>
<dbReference type="SUPFAM" id="SSF46626">
    <property type="entry name" value="Cytochrome c"/>
    <property type="match status" value="2"/>
</dbReference>
<dbReference type="PROSITE" id="PS51007">
    <property type="entry name" value="CYTC"/>
    <property type="match status" value="2"/>
</dbReference>
<keyword evidence="10" id="KW-1185">Reference proteome</keyword>
<organism evidence="9 10">
    <name type="scientific">Thermaerobacter composti</name>
    <dbReference type="NCBI Taxonomy" id="554949"/>
    <lineage>
        <taxon>Bacteria</taxon>
        <taxon>Bacillati</taxon>
        <taxon>Bacillota</taxon>
        <taxon>Clostridia</taxon>
        <taxon>Eubacteriales</taxon>
        <taxon>Clostridiales Family XVII. Incertae Sedis</taxon>
        <taxon>Thermaerobacter</taxon>
    </lineage>
</organism>
<dbReference type="Pfam" id="PF00034">
    <property type="entry name" value="Cytochrom_C"/>
    <property type="match status" value="1"/>
</dbReference>
<dbReference type="InterPro" id="IPR036909">
    <property type="entry name" value="Cyt_c-like_dom_sf"/>
</dbReference>
<name>A0ABZ0QPF8_9FIRM</name>
<dbReference type="Proteomes" id="UP001304683">
    <property type="component" value="Chromosome"/>
</dbReference>
<keyword evidence="4" id="KW-0249">Electron transport</keyword>
<sequence length="350" mass="38131">MSKRKVVALSLLWALILILQGYWLFEGQRMSRAAEAAREEQAARGAQLYAQNCMVCHGPVGEGIIGPPLNRDAFRAEGKPPVQVATIQDSLTKTIARGRPGFDSHTWLVEDGKIHSYTRMPAWSTADNGPLNEQQIRDLVTFLMYGDWQEPSKHAAAPEVARLTVTEYVQNPDTGAQEQRTRPVTAQDLDVQAKGLTEEENQQAKELFVEMNCIQCHTLGSYGGVVGPNLTQAGEWLPSQEFVERWIANPQDFAPWERMPSVWHGQGTPLDLTETYREEQDKFRSIMPPYEDAMSPEQIRLLARFLMGLGDVEKRNAASLPAPSGGGSSQGPGQGGGGDGGGAAGAGGGS</sequence>
<dbReference type="RefSeq" id="WP_318750905.1">
    <property type="nucleotide sequence ID" value="NZ_CP132508.1"/>
</dbReference>
<evidence type="ECO:0000256" key="3">
    <source>
        <dbReference type="ARBA" id="ARBA00022723"/>
    </source>
</evidence>
<keyword evidence="5 6" id="KW-0408">Iron</keyword>
<keyword evidence="3 6" id="KW-0479">Metal-binding</keyword>
<dbReference type="EMBL" id="CP132508">
    <property type="protein sequence ID" value="WPD19366.1"/>
    <property type="molecule type" value="Genomic_DNA"/>
</dbReference>
<evidence type="ECO:0000313" key="10">
    <source>
        <dbReference type="Proteomes" id="UP001304683"/>
    </source>
</evidence>
<evidence type="ECO:0000313" key="9">
    <source>
        <dbReference type="EMBL" id="WPD19366.1"/>
    </source>
</evidence>
<keyword evidence="2 6" id="KW-0349">Heme</keyword>
<gene>
    <name evidence="9" type="ORF">Q5761_01455</name>
</gene>
<protein>
    <submittedName>
        <fullName evidence="9">C-type cytochrome</fullName>
    </submittedName>
</protein>
<accession>A0ABZ0QPF8</accession>
<evidence type="ECO:0000256" key="5">
    <source>
        <dbReference type="ARBA" id="ARBA00023004"/>
    </source>
</evidence>
<feature type="domain" description="Cytochrome c" evidence="8">
    <location>
        <begin position="199"/>
        <end position="310"/>
    </location>
</feature>
<dbReference type="PANTHER" id="PTHR37823">
    <property type="entry name" value="CYTOCHROME C-553-LIKE"/>
    <property type="match status" value="1"/>
</dbReference>